<dbReference type="Gene3D" id="3.30.720.120">
    <property type="match status" value="1"/>
</dbReference>
<proteinExistence type="predicted"/>
<keyword evidence="2" id="KW-0456">Lyase</keyword>
<dbReference type="STRING" id="1406858.GCA_000710895_00020"/>
<sequence length="141" mass="15487">MITSIFPTLCADDVAAVRDFYVELFGFQVVFDSGWYVQLEAPDGAKPQIGVVERSHESVPEAYRVLPSGFLVAIEVDDVDAVHARAVEMGLKMPLELRSEDFGQRHFMTVDPSGALVDVITPIPPSAEYAENYAQPEAQAI</sequence>
<dbReference type="PROSITE" id="PS51819">
    <property type="entry name" value="VOC"/>
    <property type="match status" value="1"/>
</dbReference>
<dbReference type="GO" id="GO:0016829">
    <property type="term" value="F:lyase activity"/>
    <property type="evidence" value="ECO:0007669"/>
    <property type="project" value="UniProtKB-KW"/>
</dbReference>
<gene>
    <name evidence="2" type="ORF">NCTC1934_01016</name>
</gene>
<dbReference type="RefSeq" id="WP_029933035.1">
    <property type="nucleotide sequence ID" value="NZ_JADLPU010000012.1"/>
</dbReference>
<accession>A0A378Y900</accession>
<dbReference type="Proteomes" id="UP000255467">
    <property type="component" value="Unassembled WGS sequence"/>
</dbReference>
<dbReference type="InterPro" id="IPR004360">
    <property type="entry name" value="Glyas_Fos-R_dOase_dom"/>
</dbReference>
<evidence type="ECO:0000313" key="2">
    <source>
        <dbReference type="EMBL" id="SUA73574.1"/>
    </source>
</evidence>
<dbReference type="Gene3D" id="3.30.720.110">
    <property type="match status" value="1"/>
</dbReference>
<name>A0A378Y900_9NOCA</name>
<reference evidence="2 3" key="1">
    <citation type="submission" date="2018-06" db="EMBL/GenBank/DDBJ databases">
        <authorList>
            <consortium name="Pathogen Informatics"/>
            <person name="Doyle S."/>
        </authorList>
    </citation>
    <scope>NUCLEOTIDE SEQUENCE [LARGE SCALE GENOMIC DNA]</scope>
    <source>
        <strain evidence="2 3">NCTC1934</strain>
    </source>
</reference>
<dbReference type="InterPro" id="IPR037523">
    <property type="entry name" value="VOC_core"/>
</dbReference>
<dbReference type="OrthoDB" id="9798201at2"/>
<dbReference type="InterPro" id="IPR029068">
    <property type="entry name" value="Glyas_Bleomycin-R_OHBP_Dase"/>
</dbReference>
<protein>
    <submittedName>
        <fullName evidence="2">Predicted enzyme related to lactoylglutathione lyase</fullName>
    </submittedName>
</protein>
<dbReference type="SUPFAM" id="SSF54593">
    <property type="entry name" value="Glyoxalase/Bleomycin resistance protein/Dihydroxybiphenyl dioxygenase"/>
    <property type="match status" value="1"/>
</dbReference>
<organism evidence="2 3">
    <name type="scientific">Nocardia otitidiscaviarum</name>
    <dbReference type="NCBI Taxonomy" id="1823"/>
    <lineage>
        <taxon>Bacteria</taxon>
        <taxon>Bacillati</taxon>
        <taxon>Actinomycetota</taxon>
        <taxon>Actinomycetes</taxon>
        <taxon>Mycobacteriales</taxon>
        <taxon>Nocardiaceae</taxon>
        <taxon>Nocardia</taxon>
    </lineage>
</organism>
<dbReference type="Pfam" id="PF00903">
    <property type="entry name" value="Glyoxalase"/>
    <property type="match status" value="1"/>
</dbReference>
<dbReference type="EMBL" id="UGRY01000002">
    <property type="protein sequence ID" value="SUA73574.1"/>
    <property type="molecule type" value="Genomic_DNA"/>
</dbReference>
<keyword evidence="3" id="KW-1185">Reference proteome</keyword>
<evidence type="ECO:0000259" key="1">
    <source>
        <dbReference type="PROSITE" id="PS51819"/>
    </source>
</evidence>
<evidence type="ECO:0000313" key="3">
    <source>
        <dbReference type="Proteomes" id="UP000255467"/>
    </source>
</evidence>
<feature type="domain" description="VOC" evidence="1">
    <location>
        <begin position="1"/>
        <end position="122"/>
    </location>
</feature>
<dbReference type="AlphaFoldDB" id="A0A378Y900"/>